<name>A0A0F3PZN6_ANAPH</name>
<dbReference type="EMBL" id="LAOF01000001">
    <property type="protein sequence ID" value="KJV84639.1"/>
    <property type="molecule type" value="Genomic_DNA"/>
</dbReference>
<sequence length="53" mass="5643">MVCTIRVSLSGYPSCDVGVSTVLFGYISHIVLALFGGILLQCSTLLVGTYFLN</sequence>
<gene>
    <name evidence="2" type="ORF">APHWI1_1338</name>
</gene>
<reference evidence="2 3" key="1">
    <citation type="submission" date="2015-01" db="EMBL/GenBank/DDBJ databases">
        <title>Genome Sequencing of Rickettsiales.</title>
        <authorList>
            <person name="Daugherty S.C."/>
            <person name="Su Q."/>
            <person name="Abolude K."/>
            <person name="Beier-Sexton M."/>
            <person name="Carlyon J.A."/>
            <person name="Carter R."/>
            <person name="Day N.P."/>
            <person name="Dumler S.J."/>
            <person name="Dyachenko V."/>
            <person name="Godinez A."/>
            <person name="Kurtti T.J."/>
            <person name="Lichay M."/>
            <person name="Mullins K.E."/>
            <person name="Ott S."/>
            <person name="Pappas-Brown V."/>
            <person name="Paris D.H."/>
            <person name="Patel P."/>
            <person name="Richards A.L."/>
            <person name="Sadzewicz L."/>
            <person name="Sears K."/>
            <person name="Seidman D."/>
            <person name="Sengamalay N."/>
            <person name="Stenos J."/>
            <person name="Tallon L.J."/>
            <person name="Vincent G."/>
            <person name="Fraser C.M."/>
            <person name="Munderloh U."/>
            <person name="Dunning-Hotopp J.C."/>
        </authorList>
    </citation>
    <scope>NUCLEOTIDE SEQUENCE [LARGE SCALE GENOMIC DNA]</scope>
    <source>
        <strain evidence="2 3">ApWI1</strain>
    </source>
</reference>
<keyword evidence="1" id="KW-0812">Transmembrane</keyword>
<proteinExistence type="predicted"/>
<evidence type="ECO:0000313" key="3">
    <source>
        <dbReference type="Proteomes" id="UP000033622"/>
    </source>
</evidence>
<keyword evidence="1" id="KW-0472">Membrane</keyword>
<protein>
    <submittedName>
        <fullName evidence="2">Uncharacterized protein</fullName>
    </submittedName>
</protein>
<feature type="transmembrane region" description="Helical" evidence="1">
    <location>
        <begin position="26"/>
        <end position="52"/>
    </location>
</feature>
<dbReference type="AlphaFoldDB" id="A0A0F3PZN6"/>
<evidence type="ECO:0000313" key="2">
    <source>
        <dbReference type="EMBL" id="KJV84639.1"/>
    </source>
</evidence>
<accession>A0A0F3PZN6</accession>
<organism evidence="2 3">
    <name type="scientific">Anaplasma phagocytophilum str. ApWI1</name>
    <dbReference type="NCBI Taxonomy" id="1359155"/>
    <lineage>
        <taxon>Bacteria</taxon>
        <taxon>Pseudomonadati</taxon>
        <taxon>Pseudomonadota</taxon>
        <taxon>Alphaproteobacteria</taxon>
        <taxon>Rickettsiales</taxon>
        <taxon>Anaplasmataceae</taxon>
        <taxon>Anaplasma</taxon>
        <taxon>phagocytophilum group</taxon>
    </lineage>
</organism>
<comment type="caution">
    <text evidence="2">The sequence shown here is derived from an EMBL/GenBank/DDBJ whole genome shotgun (WGS) entry which is preliminary data.</text>
</comment>
<dbReference type="Proteomes" id="UP000033622">
    <property type="component" value="Unassembled WGS sequence"/>
</dbReference>
<keyword evidence="1" id="KW-1133">Transmembrane helix</keyword>
<evidence type="ECO:0000256" key="1">
    <source>
        <dbReference type="SAM" id="Phobius"/>
    </source>
</evidence>